<proteinExistence type="predicted"/>
<accession>A0ABT7XPC8</accession>
<dbReference type="InterPro" id="IPR009225">
    <property type="entry name" value="Phage_head_completion_GpL"/>
</dbReference>
<evidence type="ECO:0000313" key="1">
    <source>
        <dbReference type="EMBL" id="MDN0075590.1"/>
    </source>
</evidence>
<sequence>MIYPSTSNAQTAPEPVVRNSGFFPDIDPAAVRGAMRIDDTVTAPRLHHAIVEAVATINGQLRDWRQAQLAAGFATLDAVPAEQVDGDSVQVARYLRAVYSTAKASLAERYRDIDATADGNKRADLLEAPIDDLRRDAAWAVRDILGVRRTTVELI</sequence>
<organism evidence="1 2">
    <name type="scientific">Crenobacter oryzisoli</name>
    <dbReference type="NCBI Taxonomy" id="3056844"/>
    <lineage>
        <taxon>Bacteria</taxon>
        <taxon>Pseudomonadati</taxon>
        <taxon>Pseudomonadota</taxon>
        <taxon>Betaproteobacteria</taxon>
        <taxon>Neisseriales</taxon>
        <taxon>Neisseriaceae</taxon>
        <taxon>Crenobacter</taxon>
    </lineage>
</organism>
<dbReference type="EMBL" id="JAUEDK010000019">
    <property type="protein sequence ID" value="MDN0075590.1"/>
    <property type="molecule type" value="Genomic_DNA"/>
</dbReference>
<comment type="caution">
    <text evidence="1">The sequence shown here is derived from an EMBL/GenBank/DDBJ whole genome shotgun (WGS) entry which is preliminary data.</text>
</comment>
<evidence type="ECO:0000313" key="2">
    <source>
        <dbReference type="Proteomes" id="UP001168540"/>
    </source>
</evidence>
<reference evidence="1" key="1">
    <citation type="submission" date="2023-06" db="EMBL/GenBank/DDBJ databases">
        <authorList>
            <person name="Zhang S."/>
        </authorList>
    </citation>
    <scope>NUCLEOTIDE SEQUENCE</scope>
    <source>
        <strain evidence="1">SG2303</strain>
    </source>
</reference>
<gene>
    <name evidence="1" type="ORF">QU481_11875</name>
</gene>
<dbReference type="Pfam" id="PF05926">
    <property type="entry name" value="Phage_GPL"/>
    <property type="match status" value="1"/>
</dbReference>
<dbReference type="RefSeq" id="WP_289830224.1">
    <property type="nucleotide sequence ID" value="NZ_JAUEDK010000019.1"/>
</dbReference>
<keyword evidence="2" id="KW-1185">Reference proteome</keyword>
<name>A0ABT7XPC8_9NEIS</name>
<dbReference type="Proteomes" id="UP001168540">
    <property type="component" value="Unassembled WGS sequence"/>
</dbReference>
<protein>
    <submittedName>
        <fullName evidence="1">Head completion/stabilization protein</fullName>
    </submittedName>
</protein>